<reference evidence="7" key="1">
    <citation type="submission" date="2021-04" db="EMBL/GenBank/DDBJ databases">
        <title>Oceanospirillales bacteria with DddD are important DMSP degraders in coastal seawater.</title>
        <authorList>
            <person name="Liu J."/>
        </authorList>
    </citation>
    <scope>NUCLEOTIDE SEQUENCE</scope>
    <source>
        <strain evidence="7">GY6</strain>
    </source>
</reference>
<evidence type="ECO:0000256" key="3">
    <source>
        <dbReference type="ARBA" id="ARBA00022525"/>
    </source>
</evidence>
<evidence type="ECO:0000259" key="5">
    <source>
        <dbReference type="Pfam" id="PF04717"/>
    </source>
</evidence>
<evidence type="ECO:0000256" key="4">
    <source>
        <dbReference type="SAM" id="MobiDB-lite"/>
    </source>
</evidence>
<dbReference type="SUPFAM" id="SSF69349">
    <property type="entry name" value="Phage fibre proteins"/>
    <property type="match status" value="1"/>
</dbReference>
<evidence type="ECO:0000256" key="1">
    <source>
        <dbReference type="ARBA" id="ARBA00004613"/>
    </source>
</evidence>
<protein>
    <submittedName>
        <fullName evidence="7">Type VI secretion system tip protein VgrG</fullName>
    </submittedName>
</protein>
<feature type="domain" description="Gp5/Type VI secretion system Vgr protein OB-fold" evidence="5">
    <location>
        <begin position="396"/>
        <end position="464"/>
    </location>
</feature>
<dbReference type="Pfam" id="PF05954">
    <property type="entry name" value="Phage_GPD"/>
    <property type="match status" value="1"/>
</dbReference>
<feature type="domain" description="Gp5/Type VI secretion system Vgr C-terminal trimerisation" evidence="6">
    <location>
        <begin position="481"/>
        <end position="588"/>
    </location>
</feature>
<accession>A0ABY5GSR6</accession>
<sequence>MFLNANEERFFFQLQGADDSEQFSLVRLNGAEEVSALFEFAIEVVSDDGDIDFATLIGQPAFVTLLDLTDRGDDFSSQDNVRYIHGIVSEVTLGDQGVNQSSYHICLVPKIWALQHRQNSRIFQFQNVQTIIQTLLTDAGLSTDEFRFDLLKSYPDYDYCVQYRETELDFIQRLLAEEGIHYYFEHSDEGHVLIFSDTSGSNPAISGDPLLDCFYDSQGAVREQHIFSFSYSESIVPGKVTLRDFDFKKPNLKLESAKSGELDVPLEIYDHPGRFIDSGRGSNNALIRLESLNRYRQMAKGSSDVNRMTPGYSFELTGHDRDALNSEYLIARVEHECSQPQVLEVGASTEGSQYSNNYLCVPFEVPFRPATEVKSPRVEGTQTATVTGPEGEEIYTDEHGRIKVQFHWDREGLGNETSSCWIRVSQSHAGGSFGSMFIPRIGEEVIVDFLEGDPDSPLVIGRVYHGLNRPPYILPEHKTRSTIKTNTTKGGVGFNEIRFEDKKGEEQVFYHAEKDVDQRTKHDHRSWLGNDRHKIVEGNIYSEYRSDEHHLTQGDQFQQVNKNQHLTIGESQFTAIAEQLMQYAGSEMHYKAGNQIIIDVGTELTLKAGSGLIKLDPSGVTIVGANLKLNEGGSGAGAGKARPVQPKRPLDADNSTSGFVTDPKQAETIQTPLPLDFLEKKDEVRFKIAPVPGAKGYANEPYKLYRDGSLIAEGLTDAKGYIKAPHVEGTGQYSVELISGHRFDIDVIEKYSEGSQGKLERIANQGYRTEKGDHEDDSAARIAHWQADKGQSVTGKLEDKE</sequence>
<dbReference type="PANTHER" id="PTHR32305:SF15">
    <property type="entry name" value="PROTEIN RHSA-RELATED"/>
    <property type="match status" value="1"/>
</dbReference>
<dbReference type="Gene3D" id="2.30.110.50">
    <property type="match status" value="1"/>
</dbReference>
<dbReference type="SUPFAM" id="SSF69279">
    <property type="entry name" value="Phage tail proteins"/>
    <property type="match status" value="2"/>
</dbReference>
<keyword evidence="8" id="KW-1185">Reference proteome</keyword>
<dbReference type="InterPro" id="IPR006531">
    <property type="entry name" value="Gp5/Vgr_OB"/>
</dbReference>
<dbReference type="InterPro" id="IPR017847">
    <property type="entry name" value="T6SS_RhsGE_Vgr_subset"/>
</dbReference>
<dbReference type="EMBL" id="CP073344">
    <property type="protein sequence ID" value="UTW03012.1"/>
    <property type="molecule type" value="Genomic_DNA"/>
</dbReference>
<keyword evidence="3" id="KW-0964">Secreted</keyword>
<dbReference type="Pfam" id="PF04717">
    <property type="entry name" value="Phage_base_V"/>
    <property type="match status" value="1"/>
</dbReference>
<dbReference type="PANTHER" id="PTHR32305">
    <property type="match status" value="1"/>
</dbReference>
<evidence type="ECO:0000313" key="7">
    <source>
        <dbReference type="EMBL" id="UTW03012.1"/>
    </source>
</evidence>
<gene>
    <name evidence="7" type="ORF">KDX31_17030</name>
</gene>
<dbReference type="SUPFAM" id="SSF69255">
    <property type="entry name" value="gp5 N-terminal domain-like"/>
    <property type="match status" value="1"/>
</dbReference>
<evidence type="ECO:0000313" key="8">
    <source>
        <dbReference type="Proteomes" id="UP001059950"/>
    </source>
</evidence>
<dbReference type="InterPro" id="IPR054030">
    <property type="entry name" value="Gp5_Vgr_C"/>
</dbReference>
<dbReference type="Gene3D" id="2.40.50.230">
    <property type="entry name" value="Gp5 N-terminal domain"/>
    <property type="match status" value="1"/>
</dbReference>
<dbReference type="InterPro" id="IPR050708">
    <property type="entry name" value="T6SS_VgrG/RHS"/>
</dbReference>
<dbReference type="NCBIfam" id="TIGR01646">
    <property type="entry name" value="vgr_GE"/>
    <property type="match status" value="1"/>
</dbReference>
<dbReference type="Gene3D" id="4.10.220.110">
    <property type="match status" value="1"/>
</dbReference>
<dbReference type="Proteomes" id="UP001059950">
    <property type="component" value="Chromosome"/>
</dbReference>
<dbReference type="Pfam" id="PF22178">
    <property type="entry name" value="Gp5_trimer_C"/>
    <property type="match status" value="1"/>
</dbReference>
<dbReference type="InterPro" id="IPR037026">
    <property type="entry name" value="Vgr_OB-fold_dom_sf"/>
</dbReference>
<organism evidence="7 8">
    <name type="scientific">Amphritea atlantica</name>
    <dbReference type="NCBI Taxonomy" id="355243"/>
    <lineage>
        <taxon>Bacteria</taxon>
        <taxon>Pseudomonadati</taxon>
        <taxon>Pseudomonadota</taxon>
        <taxon>Gammaproteobacteria</taxon>
        <taxon>Oceanospirillales</taxon>
        <taxon>Oceanospirillaceae</taxon>
        <taxon>Amphritea</taxon>
    </lineage>
</organism>
<comment type="similarity">
    <text evidence="2">Belongs to the VgrG protein family.</text>
</comment>
<evidence type="ECO:0000259" key="6">
    <source>
        <dbReference type="Pfam" id="PF22178"/>
    </source>
</evidence>
<feature type="region of interest" description="Disordered" evidence="4">
    <location>
        <begin position="633"/>
        <end position="661"/>
    </location>
</feature>
<dbReference type="Gene3D" id="3.55.50.10">
    <property type="entry name" value="Baseplate protein-like domains"/>
    <property type="match status" value="1"/>
</dbReference>
<proteinExistence type="inferred from homology"/>
<dbReference type="NCBIfam" id="TIGR03361">
    <property type="entry name" value="VI_Rhs_Vgr"/>
    <property type="match status" value="1"/>
</dbReference>
<evidence type="ECO:0000256" key="2">
    <source>
        <dbReference type="ARBA" id="ARBA00005558"/>
    </source>
</evidence>
<name>A0ABY5GSR6_9GAMM</name>
<comment type="subcellular location">
    <subcellularLocation>
        <location evidence="1">Secreted</location>
    </subcellularLocation>
</comment>
<dbReference type="InterPro" id="IPR006533">
    <property type="entry name" value="T6SS_Vgr_RhsGE"/>
</dbReference>